<dbReference type="PANTHER" id="PTHR31099:SF49">
    <property type="entry name" value="MYOSIN HEAVY CHAIN-LIKE PROTEIN"/>
    <property type="match status" value="1"/>
</dbReference>
<accession>A0A9K3JE20</accession>
<name>A0A9K3JE20_HELAN</name>
<dbReference type="Proteomes" id="UP000215914">
    <property type="component" value="Unassembled WGS sequence"/>
</dbReference>
<gene>
    <name evidence="3" type="ORF">HanXRQr2_Chr03g0095521</name>
</gene>
<feature type="region of interest" description="Disordered" evidence="1">
    <location>
        <begin position="328"/>
        <end position="354"/>
    </location>
</feature>
<keyword evidence="2" id="KW-0812">Transmembrane</keyword>
<evidence type="ECO:0000256" key="1">
    <source>
        <dbReference type="SAM" id="MobiDB-lite"/>
    </source>
</evidence>
<reference evidence="3" key="2">
    <citation type="submission" date="2020-06" db="EMBL/GenBank/DDBJ databases">
        <title>Helianthus annuus Genome sequencing and assembly Release 2.</title>
        <authorList>
            <person name="Gouzy J."/>
            <person name="Langlade N."/>
            <person name="Munos S."/>
        </authorList>
    </citation>
    <scope>NUCLEOTIDE SEQUENCE</scope>
    <source>
        <tissue evidence="3">Leaves</tissue>
    </source>
</reference>
<evidence type="ECO:0000313" key="4">
    <source>
        <dbReference type="Proteomes" id="UP000215914"/>
    </source>
</evidence>
<sequence>MIWLKASNFRRVGVRCTLKKGKRRLKLRPAILFCFGIILLRETSDCQQRNLFLKFRVTIIFIYLLNPMGMVRIRHFEFLCQSMHIKPMVDRFRVFYQLHCSQGFYSFAQGPTAKKILLVPLKLFHEWKSKFFYIKRGVISVKMNFRGAEDILTETLKTPEIEIWYQDFKDVPSIELPEKPLVAARMSLHWKADCHDKLVYVEDDKIVSLYVVAYKREKGKMSTIQKGADEESWYHQIVKNFMLPKDVDMNAQPSAGVGMELINLGVGPKSKKKKREPVASTISKKVDVLKADTLKEEKKKGMRLVSEPWCDYVVVSDTLEGLAPVAVKKPKPEPRDTADIPVSNPDDPIDVESSPEPLVRTKAVKRKQPEGEAAAQPAKKITRKKIGKKGNLDVFVAKFSPGECLLKFPPLLYYKITLLISFVEKPIPSVHAESSSVFNDDLPPSPPRASIKEHLEGTKTVEAEVKRLWRRKRKKLWKLRWKQRKLRRWIRLILVLLTQNILRLWHKGLRR</sequence>
<feature type="transmembrane region" description="Helical" evidence="2">
    <location>
        <begin position="55"/>
        <end position="73"/>
    </location>
</feature>
<dbReference type="PANTHER" id="PTHR31099">
    <property type="entry name" value="OS06G0165300 PROTEIN"/>
    <property type="match status" value="1"/>
</dbReference>
<proteinExistence type="predicted"/>
<keyword evidence="2" id="KW-1133">Transmembrane helix</keyword>
<protein>
    <submittedName>
        <fullName evidence="3">Uncharacterized protein</fullName>
    </submittedName>
</protein>
<comment type="caution">
    <text evidence="3">The sequence shown here is derived from an EMBL/GenBank/DDBJ whole genome shotgun (WGS) entry which is preliminary data.</text>
</comment>
<evidence type="ECO:0000256" key="2">
    <source>
        <dbReference type="SAM" id="Phobius"/>
    </source>
</evidence>
<keyword evidence="4" id="KW-1185">Reference proteome</keyword>
<dbReference type="Gramene" id="mRNA:HanXRQr2_Chr03g0095521">
    <property type="protein sequence ID" value="mRNA:HanXRQr2_Chr03g0095521"/>
    <property type="gene ID" value="HanXRQr2_Chr03g0095521"/>
</dbReference>
<keyword evidence="2" id="KW-0472">Membrane</keyword>
<reference evidence="3" key="1">
    <citation type="journal article" date="2017" name="Nature">
        <title>The sunflower genome provides insights into oil metabolism, flowering and Asterid evolution.</title>
        <authorList>
            <person name="Badouin H."/>
            <person name="Gouzy J."/>
            <person name="Grassa C.J."/>
            <person name="Murat F."/>
            <person name="Staton S.E."/>
            <person name="Cottret L."/>
            <person name="Lelandais-Briere C."/>
            <person name="Owens G.L."/>
            <person name="Carrere S."/>
            <person name="Mayjonade B."/>
            <person name="Legrand L."/>
            <person name="Gill N."/>
            <person name="Kane N.C."/>
            <person name="Bowers J.E."/>
            <person name="Hubner S."/>
            <person name="Bellec A."/>
            <person name="Berard A."/>
            <person name="Berges H."/>
            <person name="Blanchet N."/>
            <person name="Boniface M.C."/>
            <person name="Brunel D."/>
            <person name="Catrice O."/>
            <person name="Chaidir N."/>
            <person name="Claudel C."/>
            <person name="Donnadieu C."/>
            <person name="Faraut T."/>
            <person name="Fievet G."/>
            <person name="Helmstetter N."/>
            <person name="King M."/>
            <person name="Knapp S.J."/>
            <person name="Lai Z."/>
            <person name="Le Paslier M.C."/>
            <person name="Lippi Y."/>
            <person name="Lorenzon L."/>
            <person name="Mandel J.R."/>
            <person name="Marage G."/>
            <person name="Marchand G."/>
            <person name="Marquand E."/>
            <person name="Bret-Mestries E."/>
            <person name="Morien E."/>
            <person name="Nambeesan S."/>
            <person name="Nguyen T."/>
            <person name="Pegot-Espagnet P."/>
            <person name="Pouilly N."/>
            <person name="Raftis F."/>
            <person name="Sallet E."/>
            <person name="Schiex T."/>
            <person name="Thomas J."/>
            <person name="Vandecasteele C."/>
            <person name="Vares D."/>
            <person name="Vear F."/>
            <person name="Vautrin S."/>
            <person name="Crespi M."/>
            <person name="Mangin B."/>
            <person name="Burke J.M."/>
            <person name="Salse J."/>
            <person name="Munos S."/>
            <person name="Vincourt P."/>
            <person name="Rieseberg L.H."/>
            <person name="Langlade N.B."/>
        </authorList>
    </citation>
    <scope>NUCLEOTIDE SEQUENCE</scope>
    <source>
        <tissue evidence="3">Leaves</tissue>
    </source>
</reference>
<dbReference type="AlphaFoldDB" id="A0A9K3JE20"/>
<dbReference type="EMBL" id="MNCJ02000318">
    <property type="protein sequence ID" value="KAF5813204.1"/>
    <property type="molecule type" value="Genomic_DNA"/>
</dbReference>
<organism evidence="3 4">
    <name type="scientific">Helianthus annuus</name>
    <name type="common">Common sunflower</name>
    <dbReference type="NCBI Taxonomy" id="4232"/>
    <lineage>
        <taxon>Eukaryota</taxon>
        <taxon>Viridiplantae</taxon>
        <taxon>Streptophyta</taxon>
        <taxon>Embryophyta</taxon>
        <taxon>Tracheophyta</taxon>
        <taxon>Spermatophyta</taxon>
        <taxon>Magnoliopsida</taxon>
        <taxon>eudicotyledons</taxon>
        <taxon>Gunneridae</taxon>
        <taxon>Pentapetalae</taxon>
        <taxon>asterids</taxon>
        <taxon>campanulids</taxon>
        <taxon>Asterales</taxon>
        <taxon>Asteraceae</taxon>
        <taxon>Asteroideae</taxon>
        <taxon>Heliantheae alliance</taxon>
        <taxon>Heliantheae</taxon>
        <taxon>Helianthus</taxon>
    </lineage>
</organism>
<evidence type="ECO:0000313" key="3">
    <source>
        <dbReference type="EMBL" id="KAF5813204.1"/>
    </source>
</evidence>